<proteinExistence type="predicted"/>
<dbReference type="AlphaFoldDB" id="A0A0A5FZF6"/>
<dbReference type="Proteomes" id="UP000030401">
    <property type="component" value="Unassembled WGS sequence"/>
</dbReference>
<gene>
    <name evidence="1" type="ORF">N784_05630</name>
</gene>
<dbReference type="PANTHER" id="PTHR33558:SF1">
    <property type="entry name" value="GLUTAREDOXIN-LIKE PROTEIN C5ORF63 HOMOLOG"/>
    <property type="match status" value="1"/>
</dbReference>
<dbReference type="SUPFAM" id="SSF52833">
    <property type="entry name" value="Thioredoxin-like"/>
    <property type="match status" value="1"/>
</dbReference>
<evidence type="ECO:0000313" key="1">
    <source>
        <dbReference type="EMBL" id="KGX86221.1"/>
    </source>
</evidence>
<dbReference type="Pfam" id="PF05768">
    <property type="entry name" value="Glrx-like"/>
    <property type="match status" value="1"/>
</dbReference>
<dbReference type="PROSITE" id="PS51354">
    <property type="entry name" value="GLUTAREDOXIN_2"/>
    <property type="match status" value="1"/>
</dbReference>
<dbReference type="eggNOG" id="COG0695">
    <property type="taxonomic scope" value="Bacteria"/>
</dbReference>
<comment type="caution">
    <text evidence="1">The sequence shown here is derived from an EMBL/GenBank/DDBJ whole genome shotgun (WGS) entry which is preliminary data.</text>
</comment>
<dbReference type="OrthoDB" id="32865at2"/>
<dbReference type="EMBL" id="AVPG01000015">
    <property type="protein sequence ID" value="KGX86221.1"/>
    <property type="molecule type" value="Genomic_DNA"/>
</dbReference>
<dbReference type="InterPro" id="IPR008554">
    <property type="entry name" value="Glutaredoxin-like"/>
</dbReference>
<dbReference type="InterPro" id="IPR036249">
    <property type="entry name" value="Thioredoxin-like_sf"/>
</dbReference>
<dbReference type="STRING" id="1385512.N784_05630"/>
<keyword evidence="2" id="KW-1185">Reference proteome</keyword>
<evidence type="ECO:0000313" key="2">
    <source>
        <dbReference type="Proteomes" id="UP000030401"/>
    </source>
</evidence>
<dbReference type="InterPro" id="IPR052565">
    <property type="entry name" value="Glutaredoxin-like_YDR286C"/>
</dbReference>
<name>A0A0A5FZF6_9BACI</name>
<organism evidence="1 2">
    <name type="scientific">Pontibacillus litoralis JSM 072002</name>
    <dbReference type="NCBI Taxonomy" id="1385512"/>
    <lineage>
        <taxon>Bacteria</taxon>
        <taxon>Bacillati</taxon>
        <taxon>Bacillota</taxon>
        <taxon>Bacilli</taxon>
        <taxon>Bacillales</taxon>
        <taxon>Bacillaceae</taxon>
        <taxon>Pontibacillus</taxon>
    </lineage>
</organism>
<dbReference type="RefSeq" id="WP_036834711.1">
    <property type="nucleotide sequence ID" value="NZ_AVPG01000015.1"/>
</dbReference>
<reference evidence="1 2" key="1">
    <citation type="submission" date="2013-08" db="EMBL/GenBank/DDBJ databases">
        <authorList>
            <person name="Huang J."/>
            <person name="Wang G."/>
        </authorList>
    </citation>
    <scope>NUCLEOTIDE SEQUENCE [LARGE SCALE GENOMIC DNA]</scope>
    <source>
        <strain evidence="1 2">JSM 072002</strain>
    </source>
</reference>
<sequence length="78" mass="9396">MNQYVVLYGKPNCPLCEEAKEIIKRLKKEYDFNLIEKDIYADEQLLEKYMLKIPVIEMNGKEVDYGRINEQLIRNRLQ</sequence>
<accession>A0A0A5FZF6</accession>
<protein>
    <submittedName>
        <fullName evidence="1">Glutaredoxin</fullName>
    </submittedName>
</protein>
<dbReference type="Gene3D" id="3.40.30.10">
    <property type="entry name" value="Glutaredoxin"/>
    <property type="match status" value="1"/>
</dbReference>
<dbReference type="PANTHER" id="PTHR33558">
    <property type="entry name" value="GLUTAREDOXIN-LIKE PROTEIN C5ORF63 HOMOLOG"/>
    <property type="match status" value="1"/>
</dbReference>